<keyword evidence="1" id="KW-0732">Signal</keyword>
<organism evidence="2">
    <name type="scientific">Anopheles marajoara</name>
    <dbReference type="NCBI Taxonomy" id="58244"/>
    <lineage>
        <taxon>Eukaryota</taxon>
        <taxon>Metazoa</taxon>
        <taxon>Ecdysozoa</taxon>
        <taxon>Arthropoda</taxon>
        <taxon>Hexapoda</taxon>
        <taxon>Insecta</taxon>
        <taxon>Pterygota</taxon>
        <taxon>Neoptera</taxon>
        <taxon>Endopterygota</taxon>
        <taxon>Diptera</taxon>
        <taxon>Nematocera</taxon>
        <taxon>Culicoidea</taxon>
        <taxon>Culicidae</taxon>
        <taxon>Anophelinae</taxon>
        <taxon>Anopheles</taxon>
    </lineage>
</organism>
<dbReference type="EMBL" id="GGFJ01012034">
    <property type="protein sequence ID" value="MBW61175.1"/>
    <property type="molecule type" value="Transcribed_RNA"/>
</dbReference>
<dbReference type="AlphaFoldDB" id="A0A2M4C7G3"/>
<feature type="signal peptide" evidence="1">
    <location>
        <begin position="1"/>
        <end position="18"/>
    </location>
</feature>
<sequence length="122" mass="13857">MENCFIVLLFNCAAFVCSRESQARILSWGTCLPACLPLGRCTSFHFYVSFTSRLCDPDIVPQAARQADGWTDGFVYTSRSIPGQWRNCFLSPFRTGQEKRIQNCRNTMRVRTFLAFSVAPVV</sequence>
<evidence type="ECO:0000313" key="2">
    <source>
        <dbReference type="EMBL" id="MBW61175.1"/>
    </source>
</evidence>
<evidence type="ECO:0000256" key="1">
    <source>
        <dbReference type="SAM" id="SignalP"/>
    </source>
</evidence>
<proteinExistence type="predicted"/>
<reference evidence="2" key="1">
    <citation type="submission" date="2018-01" db="EMBL/GenBank/DDBJ databases">
        <title>An insight into the sialome of Amazonian anophelines.</title>
        <authorList>
            <person name="Ribeiro J.M."/>
            <person name="Scarpassa V."/>
            <person name="Calvo E."/>
        </authorList>
    </citation>
    <scope>NUCLEOTIDE SEQUENCE</scope>
    <source>
        <tissue evidence="2">Salivary glands</tissue>
    </source>
</reference>
<accession>A0A2M4C7G3</accession>
<protein>
    <submittedName>
        <fullName evidence="2">Putative secreted protein</fullName>
    </submittedName>
</protein>
<name>A0A2M4C7G3_9DIPT</name>
<feature type="chain" id="PRO_5014818068" evidence="1">
    <location>
        <begin position="19"/>
        <end position="122"/>
    </location>
</feature>